<proteinExistence type="predicted"/>
<dbReference type="EMBL" id="CP060636">
    <property type="protein sequence ID" value="QNM11138.1"/>
    <property type="molecule type" value="Genomic_DNA"/>
</dbReference>
<protein>
    <recommendedName>
        <fullName evidence="3">SMI1/KNR4 family protein</fullName>
    </recommendedName>
</protein>
<dbReference type="RefSeq" id="WP_117451525.1">
    <property type="nucleotide sequence ID" value="NZ_CP060636.1"/>
</dbReference>
<dbReference type="Proteomes" id="UP000515856">
    <property type="component" value="Chromosome"/>
</dbReference>
<evidence type="ECO:0000313" key="2">
    <source>
        <dbReference type="Proteomes" id="UP000515856"/>
    </source>
</evidence>
<evidence type="ECO:0008006" key="3">
    <source>
        <dbReference type="Google" id="ProtNLM"/>
    </source>
</evidence>
<sequence length="136" mass="16224">MNIIQAYIEKLITLYGDEIVYENSHYDEETLQQIPEVLRPLYREVSKLSMPFGEIDCLETALKNSKAEPFLSEQWFCFGSDDYFSFWLCRYTPDEDGFSITYWDHDSGSEIDDAIYMNIIDFLEDMRNEYEEDKNE</sequence>
<dbReference type="SUPFAM" id="SSF160631">
    <property type="entry name" value="SMI1/KNR4-like"/>
    <property type="match status" value="1"/>
</dbReference>
<organism evidence="1 2">
    <name type="scientific">[Eubacterium] hominis</name>
    <dbReference type="NCBI Taxonomy" id="2764325"/>
    <lineage>
        <taxon>Bacteria</taxon>
        <taxon>Bacillati</taxon>
        <taxon>Bacillota</taxon>
        <taxon>Erysipelotrichia</taxon>
        <taxon>Erysipelotrichales</taxon>
        <taxon>Erysipelotrichaceae</taxon>
        <taxon>Amedibacillus</taxon>
    </lineage>
</organism>
<reference evidence="1 2" key="1">
    <citation type="submission" date="2020-08" db="EMBL/GenBank/DDBJ databases">
        <authorList>
            <person name="Liu C."/>
            <person name="Sun Q."/>
        </authorList>
    </citation>
    <scope>NUCLEOTIDE SEQUENCE [LARGE SCALE GENOMIC DNA]</scope>
    <source>
        <strain evidence="1 2">NSJ-61</strain>
    </source>
</reference>
<dbReference type="AlphaFoldDB" id="A0A7G9GK06"/>
<dbReference type="Gene3D" id="3.40.1580.10">
    <property type="entry name" value="SMI1/KNR4-like"/>
    <property type="match status" value="1"/>
</dbReference>
<evidence type="ECO:0000313" key="1">
    <source>
        <dbReference type="EMBL" id="QNM11138.1"/>
    </source>
</evidence>
<name>A0A7G9GK06_9FIRM</name>
<dbReference type="InterPro" id="IPR037883">
    <property type="entry name" value="Knr4/Smi1-like_sf"/>
</dbReference>
<keyword evidence="2" id="KW-1185">Reference proteome</keyword>
<gene>
    <name evidence="1" type="ORF">H9Q80_12815</name>
</gene>
<dbReference type="KEGG" id="ehn:H9Q80_12815"/>
<accession>A0A7G9GK06</accession>